<evidence type="ECO:0000313" key="3">
    <source>
        <dbReference type="Proteomes" id="UP000325372"/>
    </source>
</evidence>
<feature type="signal peptide" evidence="1">
    <location>
        <begin position="1"/>
        <end position="30"/>
    </location>
</feature>
<keyword evidence="1" id="KW-0732">Signal</keyword>
<dbReference type="PIRSF" id="PIRSF031679">
    <property type="entry name" value="Mtase_Alr7345_prd"/>
    <property type="match status" value="1"/>
</dbReference>
<dbReference type="AlphaFoldDB" id="A0A5N0T4N6"/>
<dbReference type="InterPro" id="IPR016980">
    <property type="entry name" value="S-AdoMet-dep_MeTrfase_Alr7345"/>
</dbReference>
<dbReference type="RefSeq" id="WP_150865095.1">
    <property type="nucleotide sequence ID" value="NZ_VYXP01000010.1"/>
</dbReference>
<accession>A0A5N0T4N6</accession>
<keyword evidence="3" id="KW-1185">Reference proteome</keyword>
<dbReference type="GO" id="GO:0008168">
    <property type="term" value="F:methyltransferase activity"/>
    <property type="evidence" value="ECO:0007669"/>
    <property type="project" value="UniProtKB-KW"/>
</dbReference>
<protein>
    <submittedName>
        <fullName evidence="2">Class I SAM-dependent methyltransferase</fullName>
    </submittedName>
</protein>
<dbReference type="GO" id="GO:0032259">
    <property type="term" value="P:methylation"/>
    <property type="evidence" value="ECO:0007669"/>
    <property type="project" value="UniProtKB-KW"/>
</dbReference>
<dbReference type="Proteomes" id="UP000325372">
    <property type="component" value="Unassembled WGS sequence"/>
</dbReference>
<organism evidence="2 3">
    <name type="scientific">Marinihelvus fidelis</name>
    <dbReference type="NCBI Taxonomy" id="2613842"/>
    <lineage>
        <taxon>Bacteria</taxon>
        <taxon>Pseudomonadati</taxon>
        <taxon>Pseudomonadota</taxon>
        <taxon>Gammaproteobacteria</taxon>
        <taxon>Chromatiales</taxon>
        <taxon>Wenzhouxiangellaceae</taxon>
        <taxon>Marinihelvus</taxon>
    </lineage>
</organism>
<sequence>MNRFFASARNRVLPAFAGAIVMLSANAAWAGNDRLDTVLAAQPEDVQARYVYRHPAETLAFFGIEPGMTVVEALPGGGWYSKILVPYLGPDGTLVGANYDQDIWPLFGFFDDAFIATMSTWVDDWPEEAGDWVDDGAAVQAFELGSLPDDMAGSADAVLMIRALHNMQRFQDQGGFLDAALADTLAVLKPGGIVGVVQHEARPERSDEFADGSHGYLKKADVIALFEQAGFEFVAESDINQNPADQPGETDIVWRLPPSFNGTGEDPEARAAMQAIGESNRMTLKFRKPE</sequence>
<reference evidence="2 3" key="1">
    <citation type="submission" date="2019-09" db="EMBL/GenBank/DDBJ databases">
        <title>Wenzhouxiangella sp. Genome sequencing and assembly.</title>
        <authorList>
            <person name="Zhang R."/>
        </authorList>
    </citation>
    <scope>NUCLEOTIDE SEQUENCE [LARGE SCALE GENOMIC DNA]</scope>
    <source>
        <strain evidence="2 3">W260</strain>
    </source>
</reference>
<comment type="caution">
    <text evidence="2">The sequence shown here is derived from an EMBL/GenBank/DDBJ whole genome shotgun (WGS) entry which is preliminary data.</text>
</comment>
<proteinExistence type="predicted"/>
<dbReference type="Gene3D" id="3.40.50.150">
    <property type="entry name" value="Vaccinia Virus protein VP39"/>
    <property type="match status" value="2"/>
</dbReference>
<evidence type="ECO:0000313" key="2">
    <source>
        <dbReference type="EMBL" id="KAA9129873.1"/>
    </source>
</evidence>
<name>A0A5N0T4N6_9GAMM</name>
<dbReference type="EMBL" id="VYXP01000010">
    <property type="protein sequence ID" value="KAA9129873.1"/>
    <property type="molecule type" value="Genomic_DNA"/>
</dbReference>
<keyword evidence="2" id="KW-0489">Methyltransferase</keyword>
<dbReference type="InterPro" id="IPR029063">
    <property type="entry name" value="SAM-dependent_MTases_sf"/>
</dbReference>
<feature type="chain" id="PRO_5024358653" evidence="1">
    <location>
        <begin position="31"/>
        <end position="290"/>
    </location>
</feature>
<evidence type="ECO:0000256" key="1">
    <source>
        <dbReference type="SAM" id="SignalP"/>
    </source>
</evidence>
<dbReference type="SUPFAM" id="SSF53335">
    <property type="entry name" value="S-adenosyl-L-methionine-dependent methyltransferases"/>
    <property type="match status" value="1"/>
</dbReference>
<keyword evidence="2" id="KW-0808">Transferase</keyword>
<gene>
    <name evidence="2" type="ORF">F3N42_13915</name>
</gene>